<accession>A0A259TXX2</accession>
<dbReference type="InterPro" id="IPR018162">
    <property type="entry name" value="Ala-tRNA-ligase_IIc_anticod-bd"/>
</dbReference>
<dbReference type="Gene3D" id="2.40.30.130">
    <property type="match status" value="1"/>
</dbReference>
<dbReference type="GO" id="GO:0008270">
    <property type="term" value="F:zinc ion binding"/>
    <property type="evidence" value="ECO:0007669"/>
    <property type="project" value="UniProtKB-UniRule"/>
</dbReference>
<keyword evidence="8 11" id="KW-0694">RNA-binding</keyword>
<evidence type="ECO:0000313" key="14">
    <source>
        <dbReference type="Proteomes" id="UP000216446"/>
    </source>
</evidence>
<dbReference type="PANTHER" id="PTHR11777">
    <property type="entry name" value="ALANYL-TRNA SYNTHETASE"/>
    <property type="match status" value="1"/>
</dbReference>
<keyword evidence="10 11" id="KW-0030">Aminoacyl-tRNA synthetase</keyword>
<dbReference type="GO" id="GO:0005737">
    <property type="term" value="C:cytoplasm"/>
    <property type="evidence" value="ECO:0007669"/>
    <property type="project" value="UniProtKB-SubCell"/>
</dbReference>
<dbReference type="EC" id="6.1.1.7" evidence="11"/>
<dbReference type="Pfam" id="PF02272">
    <property type="entry name" value="DHHA1"/>
    <property type="match status" value="1"/>
</dbReference>
<comment type="similarity">
    <text evidence="1 11">Belongs to the class-II aminoacyl-tRNA synthetase family.</text>
</comment>
<dbReference type="InterPro" id="IPR018165">
    <property type="entry name" value="Ala-tRNA-synth_IIc_core"/>
</dbReference>
<dbReference type="GO" id="GO:0002161">
    <property type="term" value="F:aminoacyl-tRNA deacylase activity"/>
    <property type="evidence" value="ECO:0007669"/>
    <property type="project" value="TreeGrafter"/>
</dbReference>
<feature type="binding site" evidence="11">
    <location>
        <position position="757"/>
    </location>
    <ligand>
        <name>Zn(2+)</name>
        <dbReference type="ChEBI" id="CHEBI:29105"/>
    </ligand>
</feature>
<dbReference type="GO" id="GO:0005524">
    <property type="term" value="F:ATP binding"/>
    <property type="evidence" value="ECO:0007669"/>
    <property type="project" value="UniProtKB-UniRule"/>
</dbReference>
<dbReference type="InterPro" id="IPR018164">
    <property type="entry name" value="Ala-tRNA-synth_IIc_N"/>
</dbReference>
<comment type="subcellular location">
    <subcellularLocation>
        <location evidence="11">Cytoplasm</location>
    </subcellularLocation>
</comment>
<organism evidence="13 14">
    <name type="scientific">Rubricoccus marinus</name>
    <dbReference type="NCBI Taxonomy" id="716817"/>
    <lineage>
        <taxon>Bacteria</taxon>
        <taxon>Pseudomonadati</taxon>
        <taxon>Rhodothermota</taxon>
        <taxon>Rhodothermia</taxon>
        <taxon>Rhodothermales</taxon>
        <taxon>Rubricoccaceae</taxon>
        <taxon>Rubricoccus</taxon>
    </lineage>
</organism>
<dbReference type="FunFam" id="3.10.310.40:FF:000001">
    <property type="entry name" value="Alanine--tRNA ligase"/>
    <property type="match status" value="1"/>
</dbReference>
<proteinExistence type="inferred from homology"/>
<evidence type="ECO:0000256" key="2">
    <source>
        <dbReference type="ARBA" id="ARBA00022555"/>
    </source>
</evidence>
<evidence type="ECO:0000256" key="11">
    <source>
        <dbReference type="HAMAP-Rule" id="MF_00036"/>
    </source>
</evidence>
<evidence type="ECO:0000256" key="1">
    <source>
        <dbReference type="ARBA" id="ARBA00008226"/>
    </source>
</evidence>
<evidence type="ECO:0000256" key="6">
    <source>
        <dbReference type="ARBA" id="ARBA00022833"/>
    </source>
</evidence>
<dbReference type="NCBIfam" id="TIGR00344">
    <property type="entry name" value="alaS"/>
    <property type="match status" value="1"/>
</dbReference>
<dbReference type="Gene3D" id="3.30.930.10">
    <property type="entry name" value="Bira Bifunctional Protein, Domain 2"/>
    <property type="match status" value="1"/>
</dbReference>
<dbReference type="GO" id="GO:0000049">
    <property type="term" value="F:tRNA binding"/>
    <property type="evidence" value="ECO:0007669"/>
    <property type="project" value="UniProtKB-KW"/>
</dbReference>
<dbReference type="SUPFAM" id="SSF55186">
    <property type="entry name" value="ThrRS/AlaRS common domain"/>
    <property type="match status" value="1"/>
</dbReference>
<dbReference type="FunFam" id="3.30.54.20:FF:000001">
    <property type="entry name" value="Alanine--tRNA ligase"/>
    <property type="match status" value="1"/>
</dbReference>
<dbReference type="EMBL" id="MQWB01000001">
    <property type="protein sequence ID" value="OZC02599.1"/>
    <property type="molecule type" value="Genomic_DNA"/>
</dbReference>
<evidence type="ECO:0000256" key="3">
    <source>
        <dbReference type="ARBA" id="ARBA00022598"/>
    </source>
</evidence>
<evidence type="ECO:0000256" key="9">
    <source>
        <dbReference type="ARBA" id="ARBA00022917"/>
    </source>
</evidence>
<feature type="binding site" evidence="11">
    <location>
        <position position="646"/>
    </location>
    <ligand>
        <name>Zn(2+)</name>
        <dbReference type="ChEBI" id="CHEBI:29105"/>
    </ligand>
</feature>
<dbReference type="Pfam" id="PF01411">
    <property type="entry name" value="tRNA-synt_2c"/>
    <property type="match status" value="2"/>
</dbReference>
<keyword evidence="14" id="KW-1185">Reference proteome</keyword>
<comment type="caution">
    <text evidence="13">The sequence shown here is derived from an EMBL/GenBank/DDBJ whole genome shotgun (WGS) entry which is preliminary data.</text>
</comment>
<dbReference type="PROSITE" id="PS50860">
    <property type="entry name" value="AA_TRNA_LIGASE_II_ALA"/>
    <property type="match status" value="1"/>
</dbReference>
<evidence type="ECO:0000256" key="4">
    <source>
        <dbReference type="ARBA" id="ARBA00022723"/>
    </source>
</evidence>
<dbReference type="GO" id="GO:0004813">
    <property type="term" value="F:alanine-tRNA ligase activity"/>
    <property type="evidence" value="ECO:0007669"/>
    <property type="project" value="UniProtKB-UniRule"/>
</dbReference>
<dbReference type="InterPro" id="IPR009000">
    <property type="entry name" value="Transl_B-barrel_sf"/>
</dbReference>
<comment type="function">
    <text evidence="11">Catalyzes the attachment of alanine to tRNA(Ala) in a two-step reaction: alanine is first activated by ATP to form Ala-AMP and then transferred to the acceptor end of tRNA(Ala). Also edits incorrectly charged Ser-tRNA(Ala) and Gly-tRNA(Ala) via its editing domain.</text>
</comment>
<dbReference type="SUPFAM" id="SSF55681">
    <property type="entry name" value="Class II aaRS and biotin synthetases"/>
    <property type="match status" value="1"/>
</dbReference>
<evidence type="ECO:0000256" key="5">
    <source>
        <dbReference type="ARBA" id="ARBA00022741"/>
    </source>
</evidence>
<keyword evidence="5 11" id="KW-0547">Nucleotide-binding</keyword>
<sequence>MPQRPQTAAETRQAFLDFFREKDHEIIPTGFPLVPQDDPTLLFINAGMNPFKDVFLGTGTRPYSRAADTQKCLRVSGKHNDLDEVGVDTYHHTFFEMLGNWSFGDYFKKEAISWAWELLVDRWGMDPSRLYATVHEGDEALGLEPDEEAAKLWETETTIPAAHILYAPSKDNFWMMGDTGPCGPCSEIHVDMRPDEERAHVAGQDLVNKDDPRVIEIWNLVFIQYNASVEEASGETVTTLAPLAAKHVDTGMGFERLTAVLQGSSSTYDTDIFAPILQAAADLSPEAGIRGYNDIDGTPEEVERQRIALRVVADHVRTLVFAITDGAQPGNTGRGYVIRRILRRAVRYGYQGLGIREPFLFKLAESVIDTMGEAFPSIVESRDFVTRVIRAEEESFLRTLGTGIDMFEAVTDYIKTIAGYDLSNPAIVEEAIPDVTENLLTNWGSSLRVLEHSFEGDYVSGILEAAKVSRFPGEVTFVLHDTYGFPSDLTAVMAREHGLEVDEARFEELMQEQKDRARAAGSFKQDNSQVDTWDAVHDTPEAVEFVGYDELSVEDAKILRTRASGEGEDARYEIVLSKTPFYAESGGQVGDTGTLETAGETVRVLDTQKGADGVIVHVVDRLPGDARGAVTATVDSARRQRIMRHHTATHLLHRALREALGDHVQQKGSLVAPDRLRFDFSHYEKVSPEAIAQIERRVNEAVLMNLPLAEERGVPIEEAKARGAMALFGEKYGDAVRVISFTNDDDFVSVELCGGTHVQSTAEVGTFRLTTETSVASGVRRIEAVAGEAALASITADLDELNTAREALGQTPEGIGAAIVALQAQAKALEKEVAGLKQAAAASGLDQYIADATDVDGIAVVAAEIPGADADALRTLGEEARQRMGSGVAVFGSRDEEAGKVMLVAAVTDDLTKRVQAGKLVGALAKHVGGGGGGRPTLATAGGKQPENLPVALSAAPEAVRELMG</sequence>
<dbReference type="Gene3D" id="3.30.54.20">
    <property type="match status" value="1"/>
</dbReference>
<dbReference type="InterPro" id="IPR023033">
    <property type="entry name" value="Ala_tRNA_ligase_euk/bac"/>
</dbReference>
<evidence type="ECO:0000256" key="7">
    <source>
        <dbReference type="ARBA" id="ARBA00022840"/>
    </source>
</evidence>
<dbReference type="Gene3D" id="3.30.980.10">
    <property type="entry name" value="Threonyl-trna Synthetase, Chain A, domain 2"/>
    <property type="match status" value="1"/>
</dbReference>
<dbReference type="PANTHER" id="PTHR11777:SF9">
    <property type="entry name" value="ALANINE--TRNA LIGASE, CYTOPLASMIC"/>
    <property type="match status" value="1"/>
</dbReference>
<keyword evidence="9 11" id="KW-0648">Protein biosynthesis</keyword>
<dbReference type="HAMAP" id="MF_00036_B">
    <property type="entry name" value="Ala_tRNA_synth_B"/>
    <property type="match status" value="1"/>
</dbReference>
<evidence type="ECO:0000313" key="13">
    <source>
        <dbReference type="EMBL" id="OZC02599.1"/>
    </source>
</evidence>
<dbReference type="FunFam" id="3.30.930.10:FF:000011">
    <property type="entry name" value="Alanine--tRNA ligase, cytoplasmic"/>
    <property type="match status" value="1"/>
</dbReference>
<dbReference type="OrthoDB" id="9803884at2"/>
<dbReference type="InterPro" id="IPR018163">
    <property type="entry name" value="Thr/Ala-tRNA-synth_IIc_edit"/>
</dbReference>
<reference evidence="13 14" key="1">
    <citation type="submission" date="2016-11" db="EMBL/GenBank/DDBJ databases">
        <title>Study of marine rhodopsin-containing bacteria.</title>
        <authorList>
            <person name="Yoshizawa S."/>
            <person name="Kumagai Y."/>
            <person name="Kogure K."/>
        </authorList>
    </citation>
    <scope>NUCLEOTIDE SEQUENCE [LARGE SCALE GENOMIC DNA]</scope>
    <source>
        <strain evidence="13 14">SG-29</strain>
    </source>
</reference>
<dbReference type="InterPro" id="IPR002318">
    <property type="entry name" value="Ala-tRNA-lgiase_IIc"/>
</dbReference>
<comment type="domain">
    <text evidence="11">Consists of three domains; the N-terminal catalytic domain, the editing domain and the C-terminal C-Ala domain. The editing domain removes incorrectly charged amino acids, while the C-Ala domain, along with tRNA(Ala), serves as a bridge to cooperatively bring together the editing and aminoacylation centers thus stimulating deacylation of misacylated tRNAs.</text>
</comment>
<gene>
    <name evidence="11" type="primary">alaS</name>
    <name evidence="13" type="ORF">BSZ36_06185</name>
</gene>
<dbReference type="GO" id="GO:0006419">
    <property type="term" value="P:alanyl-tRNA aminoacylation"/>
    <property type="evidence" value="ECO:0007669"/>
    <property type="project" value="UniProtKB-UniRule"/>
</dbReference>
<dbReference type="InterPro" id="IPR003156">
    <property type="entry name" value="DHHA1_dom"/>
</dbReference>
<protein>
    <recommendedName>
        <fullName evidence="11">Alanine--tRNA ligase</fullName>
        <ecNumber evidence="11">6.1.1.7</ecNumber>
    </recommendedName>
    <alternativeName>
        <fullName evidence="11">Alanyl-tRNA synthetase</fullName>
        <shortName evidence="11">AlaRS</shortName>
    </alternativeName>
</protein>
<comment type="cofactor">
    <cofactor evidence="11">
        <name>Zn(2+)</name>
        <dbReference type="ChEBI" id="CHEBI:29105"/>
    </cofactor>
    <text evidence="11">Binds 1 zinc ion per subunit.</text>
</comment>
<dbReference type="FunCoup" id="A0A259TXX2">
    <property type="interactions" value="543"/>
</dbReference>
<dbReference type="InterPro" id="IPR045864">
    <property type="entry name" value="aa-tRNA-synth_II/BPL/LPL"/>
</dbReference>
<comment type="catalytic activity">
    <reaction evidence="11">
        <text>tRNA(Ala) + L-alanine + ATP = L-alanyl-tRNA(Ala) + AMP + diphosphate</text>
        <dbReference type="Rhea" id="RHEA:12540"/>
        <dbReference type="Rhea" id="RHEA-COMP:9657"/>
        <dbReference type="Rhea" id="RHEA-COMP:9923"/>
        <dbReference type="ChEBI" id="CHEBI:30616"/>
        <dbReference type="ChEBI" id="CHEBI:33019"/>
        <dbReference type="ChEBI" id="CHEBI:57972"/>
        <dbReference type="ChEBI" id="CHEBI:78442"/>
        <dbReference type="ChEBI" id="CHEBI:78497"/>
        <dbReference type="ChEBI" id="CHEBI:456215"/>
        <dbReference type="EC" id="6.1.1.7"/>
    </reaction>
</comment>
<feature type="binding site" evidence="11">
    <location>
        <position position="753"/>
    </location>
    <ligand>
        <name>Zn(2+)</name>
        <dbReference type="ChEBI" id="CHEBI:29105"/>
    </ligand>
</feature>
<dbReference type="SUPFAM" id="SSF101353">
    <property type="entry name" value="Putative anticodon-binding domain of alanyl-tRNA synthetase (AlaRS)"/>
    <property type="match status" value="1"/>
</dbReference>
<dbReference type="InterPro" id="IPR050058">
    <property type="entry name" value="Ala-tRNA_ligase"/>
</dbReference>
<dbReference type="InterPro" id="IPR012947">
    <property type="entry name" value="tRNA_SAD"/>
</dbReference>
<keyword evidence="2 11" id="KW-0820">tRNA-binding</keyword>
<name>A0A259TXX2_9BACT</name>
<keyword evidence="11" id="KW-0963">Cytoplasm</keyword>
<feature type="domain" description="Alanyl-transfer RNA synthetases family profile" evidence="12">
    <location>
        <begin position="6"/>
        <end position="796"/>
    </location>
</feature>
<dbReference type="SUPFAM" id="SSF50447">
    <property type="entry name" value="Translation proteins"/>
    <property type="match status" value="1"/>
</dbReference>
<keyword evidence="6 11" id="KW-0862">Zinc</keyword>
<dbReference type="FunFam" id="3.30.980.10:FF:000004">
    <property type="entry name" value="Alanine--tRNA ligase, cytoplasmic"/>
    <property type="match status" value="1"/>
</dbReference>
<dbReference type="RefSeq" id="WP_094547030.1">
    <property type="nucleotide sequence ID" value="NZ_MQWB01000001.1"/>
</dbReference>
<dbReference type="Proteomes" id="UP000216446">
    <property type="component" value="Unassembled WGS sequence"/>
</dbReference>
<dbReference type="Gene3D" id="3.10.310.40">
    <property type="match status" value="1"/>
</dbReference>
<dbReference type="PRINTS" id="PR00980">
    <property type="entry name" value="TRNASYNTHALA"/>
</dbReference>
<dbReference type="SMART" id="SM00863">
    <property type="entry name" value="tRNA_SAD"/>
    <property type="match status" value="1"/>
</dbReference>
<keyword evidence="3 11" id="KW-0436">Ligase</keyword>
<dbReference type="AlphaFoldDB" id="A0A259TXX2"/>
<keyword evidence="4 11" id="KW-0479">Metal-binding</keyword>
<dbReference type="InParanoid" id="A0A259TXX2"/>
<evidence type="ECO:0000256" key="10">
    <source>
        <dbReference type="ARBA" id="ARBA00023146"/>
    </source>
</evidence>
<keyword evidence="7 11" id="KW-0067">ATP-binding</keyword>
<evidence type="ECO:0000256" key="8">
    <source>
        <dbReference type="ARBA" id="ARBA00022884"/>
    </source>
</evidence>
<dbReference type="CDD" id="cd00673">
    <property type="entry name" value="AlaRS_core"/>
    <property type="match status" value="1"/>
</dbReference>
<feature type="binding site" evidence="11">
    <location>
        <position position="650"/>
    </location>
    <ligand>
        <name>Zn(2+)</name>
        <dbReference type="ChEBI" id="CHEBI:29105"/>
    </ligand>
</feature>
<dbReference type="Pfam" id="PF07973">
    <property type="entry name" value="tRNA_SAD"/>
    <property type="match status" value="1"/>
</dbReference>
<evidence type="ECO:0000259" key="12">
    <source>
        <dbReference type="PROSITE" id="PS50860"/>
    </source>
</evidence>